<reference evidence="3" key="1">
    <citation type="journal article" date="2020" name="Stud. Mycol.">
        <title>101 Dothideomycetes genomes: a test case for predicting lifestyles and emergence of pathogens.</title>
        <authorList>
            <person name="Haridas S."/>
            <person name="Albert R."/>
            <person name="Binder M."/>
            <person name="Bloem J."/>
            <person name="Labutti K."/>
            <person name="Salamov A."/>
            <person name="Andreopoulos B."/>
            <person name="Baker S."/>
            <person name="Barry K."/>
            <person name="Bills G."/>
            <person name="Bluhm B."/>
            <person name="Cannon C."/>
            <person name="Castanera R."/>
            <person name="Culley D."/>
            <person name="Daum C."/>
            <person name="Ezra D."/>
            <person name="Gonzalez J."/>
            <person name="Henrissat B."/>
            <person name="Kuo A."/>
            <person name="Liang C."/>
            <person name="Lipzen A."/>
            <person name="Lutzoni F."/>
            <person name="Magnuson J."/>
            <person name="Mondo S."/>
            <person name="Nolan M."/>
            <person name="Ohm R."/>
            <person name="Pangilinan J."/>
            <person name="Park H.-J."/>
            <person name="Ramirez L."/>
            <person name="Alfaro M."/>
            <person name="Sun H."/>
            <person name="Tritt A."/>
            <person name="Yoshinaga Y."/>
            <person name="Zwiers L.-H."/>
            <person name="Turgeon B."/>
            <person name="Goodwin S."/>
            <person name="Spatafora J."/>
            <person name="Crous P."/>
            <person name="Grigoriev I."/>
        </authorList>
    </citation>
    <scope>NUCLEOTIDE SEQUENCE</scope>
    <source>
        <strain evidence="3">CBS 113979</strain>
    </source>
</reference>
<proteinExistence type="predicted"/>
<feature type="compositionally biased region" description="Gly residues" evidence="1">
    <location>
        <begin position="225"/>
        <end position="243"/>
    </location>
</feature>
<feature type="region of interest" description="Disordered" evidence="1">
    <location>
        <begin position="267"/>
        <end position="319"/>
    </location>
</feature>
<evidence type="ECO:0000313" key="4">
    <source>
        <dbReference type="Proteomes" id="UP000800041"/>
    </source>
</evidence>
<dbReference type="EMBL" id="ML977156">
    <property type="protein sequence ID" value="KAF1986619.1"/>
    <property type="molecule type" value="Genomic_DNA"/>
</dbReference>
<evidence type="ECO:0000256" key="1">
    <source>
        <dbReference type="SAM" id="MobiDB-lite"/>
    </source>
</evidence>
<feature type="signal peptide" evidence="2">
    <location>
        <begin position="1"/>
        <end position="18"/>
    </location>
</feature>
<feature type="compositionally biased region" description="Low complexity" evidence="1">
    <location>
        <begin position="292"/>
        <end position="303"/>
    </location>
</feature>
<dbReference type="Proteomes" id="UP000800041">
    <property type="component" value="Unassembled WGS sequence"/>
</dbReference>
<sequence length="319" mass="31731">MQLIQVSAMLFAACVTAAHNHYGHHAQVARHGHYIRNYGNASAIMSESSSDVVSSTPVLDSMVSYLTAGSSSAVESSAVETAYPTSAPVGTGVYSSAVVSTTPEAITEGPSSVVTEVSTAVLTYTIGTGSSKSVVTTTVKHTSTKTIVQTVYATRPASATAEAAASASVEDSTTTYYLTSTMTRYHTVYPAGASQAGDESAPATYPTEGASTESNGESGSVSGSSGSGSGSESGSGSGSGMGSNEGESCAPMAPVTVTVTEHGTVTVTATPTPSSSDAVLAENTGAPYGNGTEATITSSSASTGFLTSYSPMPSGYTGN</sequence>
<organism evidence="3 4">
    <name type="scientific">Aulographum hederae CBS 113979</name>
    <dbReference type="NCBI Taxonomy" id="1176131"/>
    <lineage>
        <taxon>Eukaryota</taxon>
        <taxon>Fungi</taxon>
        <taxon>Dikarya</taxon>
        <taxon>Ascomycota</taxon>
        <taxon>Pezizomycotina</taxon>
        <taxon>Dothideomycetes</taxon>
        <taxon>Pleosporomycetidae</taxon>
        <taxon>Aulographales</taxon>
        <taxon>Aulographaceae</taxon>
    </lineage>
</organism>
<evidence type="ECO:0000256" key="2">
    <source>
        <dbReference type="SAM" id="SignalP"/>
    </source>
</evidence>
<name>A0A6G1H0U3_9PEZI</name>
<gene>
    <name evidence="3" type="ORF">K402DRAFT_463533</name>
</gene>
<feature type="compositionally biased region" description="Low complexity" evidence="1">
    <location>
        <begin position="213"/>
        <end position="224"/>
    </location>
</feature>
<keyword evidence="2" id="KW-0732">Signal</keyword>
<feature type="chain" id="PRO_5026155454" evidence="2">
    <location>
        <begin position="19"/>
        <end position="319"/>
    </location>
</feature>
<evidence type="ECO:0000313" key="3">
    <source>
        <dbReference type="EMBL" id="KAF1986619.1"/>
    </source>
</evidence>
<feature type="region of interest" description="Disordered" evidence="1">
    <location>
        <begin position="193"/>
        <end position="250"/>
    </location>
</feature>
<accession>A0A6G1H0U3</accession>
<protein>
    <submittedName>
        <fullName evidence="3">Uncharacterized protein</fullName>
    </submittedName>
</protein>
<dbReference type="AlphaFoldDB" id="A0A6G1H0U3"/>
<keyword evidence="4" id="KW-1185">Reference proteome</keyword>